<sequence length="84" mass="9249">MSTLSRQAGAYKRTVSRRGTISPNVDGDGSDSSPETVEKRSAEERANDMPRVDSASEVEDSVDKRTEGVDTDDWTFVHATESQR</sequence>
<dbReference type="EMBL" id="WUUT01000004">
    <property type="protein sequence ID" value="MXR52040.1"/>
    <property type="molecule type" value="Genomic_DNA"/>
</dbReference>
<keyword evidence="3" id="KW-1185">Reference proteome</keyword>
<protein>
    <submittedName>
        <fullName evidence="2">Uncharacterized protein</fullName>
    </submittedName>
</protein>
<proteinExistence type="predicted"/>
<evidence type="ECO:0000256" key="1">
    <source>
        <dbReference type="SAM" id="MobiDB-lite"/>
    </source>
</evidence>
<feature type="compositionally biased region" description="Basic and acidic residues" evidence="1">
    <location>
        <begin position="36"/>
        <end position="51"/>
    </location>
</feature>
<evidence type="ECO:0000313" key="2">
    <source>
        <dbReference type="EMBL" id="MXR52040.1"/>
    </source>
</evidence>
<accession>A0A6B0TAW5</accession>
<name>A0A6B0TAW5_9EURY</name>
<gene>
    <name evidence="2" type="ORF">GRX03_10570</name>
</gene>
<dbReference type="RefSeq" id="WP_159764185.1">
    <property type="nucleotide sequence ID" value="NZ_WUUT01000004.1"/>
</dbReference>
<dbReference type="Proteomes" id="UP000466535">
    <property type="component" value="Unassembled WGS sequence"/>
</dbReference>
<reference evidence="2 3" key="1">
    <citation type="submission" date="2019-12" db="EMBL/GenBank/DDBJ databases">
        <title>Isolation and characterization of three novel carbon monoxide-oxidizing members of Halobacteria from salione crusts and soils.</title>
        <authorList>
            <person name="Myers M.R."/>
            <person name="King G.M."/>
        </authorList>
    </citation>
    <scope>NUCLEOTIDE SEQUENCE [LARGE SCALE GENOMIC DNA]</scope>
    <source>
        <strain evidence="2 3">WSH3</strain>
    </source>
</reference>
<comment type="caution">
    <text evidence="2">The sequence shown here is derived from an EMBL/GenBank/DDBJ whole genome shotgun (WGS) entry which is preliminary data.</text>
</comment>
<evidence type="ECO:0000313" key="3">
    <source>
        <dbReference type="Proteomes" id="UP000466535"/>
    </source>
</evidence>
<organism evidence="2 3">
    <name type="scientific">Halovenus carboxidivorans</name>
    <dbReference type="NCBI Taxonomy" id="2692199"/>
    <lineage>
        <taxon>Archaea</taxon>
        <taxon>Methanobacteriati</taxon>
        <taxon>Methanobacteriota</taxon>
        <taxon>Stenosarchaea group</taxon>
        <taxon>Halobacteria</taxon>
        <taxon>Halobacteriales</taxon>
        <taxon>Haloarculaceae</taxon>
        <taxon>Halovenus</taxon>
    </lineage>
</organism>
<dbReference type="AlphaFoldDB" id="A0A6B0TAW5"/>
<feature type="region of interest" description="Disordered" evidence="1">
    <location>
        <begin position="1"/>
        <end position="84"/>
    </location>
</feature>